<proteinExistence type="predicted"/>
<dbReference type="Pfam" id="PF25043">
    <property type="entry name" value="DUF7788"/>
    <property type="match status" value="1"/>
</dbReference>
<dbReference type="Proteomes" id="UP000316621">
    <property type="component" value="Chromosome 1"/>
</dbReference>
<dbReference type="Gene3D" id="3.40.50.410">
    <property type="entry name" value="von Willebrand factor, type A domain"/>
    <property type="match status" value="1"/>
</dbReference>
<dbReference type="InterPro" id="IPR036465">
    <property type="entry name" value="vWFA_dom_sf"/>
</dbReference>
<keyword evidence="1" id="KW-0175">Coiled coil</keyword>
<dbReference type="AlphaFoldDB" id="A0A4Y7IJ67"/>
<accession>A0A4Y7IJ67</accession>
<organism evidence="3 4">
    <name type="scientific">Papaver somniferum</name>
    <name type="common">Opium poppy</name>
    <dbReference type="NCBI Taxonomy" id="3469"/>
    <lineage>
        <taxon>Eukaryota</taxon>
        <taxon>Viridiplantae</taxon>
        <taxon>Streptophyta</taxon>
        <taxon>Embryophyta</taxon>
        <taxon>Tracheophyta</taxon>
        <taxon>Spermatophyta</taxon>
        <taxon>Magnoliopsida</taxon>
        <taxon>Ranunculales</taxon>
        <taxon>Papaveraceae</taxon>
        <taxon>Papaveroideae</taxon>
        <taxon>Papaver</taxon>
    </lineage>
</organism>
<dbReference type="PANTHER" id="PTHR31373">
    <property type="entry name" value="OS06G0652100 PROTEIN"/>
    <property type="match status" value="1"/>
</dbReference>
<feature type="coiled-coil region" evidence="1">
    <location>
        <begin position="28"/>
        <end position="55"/>
    </location>
</feature>
<gene>
    <name evidence="3" type="ORF">C5167_040688</name>
</gene>
<reference evidence="3 4" key="1">
    <citation type="journal article" date="2018" name="Science">
        <title>The opium poppy genome and morphinan production.</title>
        <authorList>
            <person name="Guo L."/>
            <person name="Winzer T."/>
            <person name="Yang X."/>
            <person name="Li Y."/>
            <person name="Ning Z."/>
            <person name="He Z."/>
            <person name="Teodor R."/>
            <person name="Lu Y."/>
            <person name="Bowser T.A."/>
            <person name="Graham I.A."/>
            <person name="Ye K."/>
        </authorList>
    </citation>
    <scope>NUCLEOTIDE SEQUENCE [LARGE SCALE GENOMIC DNA]</scope>
    <source>
        <strain evidence="4">cv. HN1</strain>
        <tissue evidence="3">Leaves</tissue>
    </source>
</reference>
<evidence type="ECO:0000259" key="2">
    <source>
        <dbReference type="Pfam" id="PF25043"/>
    </source>
</evidence>
<dbReference type="Gramene" id="RZC47751">
    <property type="protein sequence ID" value="RZC47751"/>
    <property type="gene ID" value="C5167_040688"/>
</dbReference>
<dbReference type="InterPro" id="IPR056690">
    <property type="entry name" value="DUF7788"/>
</dbReference>
<evidence type="ECO:0000256" key="1">
    <source>
        <dbReference type="SAM" id="Coils"/>
    </source>
</evidence>
<protein>
    <recommendedName>
        <fullName evidence="2">DUF7788 domain-containing protein</fullName>
    </recommendedName>
</protein>
<keyword evidence="4" id="KW-1185">Reference proteome</keyword>
<evidence type="ECO:0000313" key="4">
    <source>
        <dbReference type="Proteomes" id="UP000316621"/>
    </source>
</evidence>
<sequence>MGGGGGMSSWAGKNTNLETLLENLIDSVLLMNDKVEGLSNRFDKLEEKVNQEINLGRNERTEFMDEVKSKLAELKKSQEEDQTVSVGSHLVSKLSNLQKLVENKLPVDDASDSEGWNLCHDLDENKKYKIASGALLPYQIIQSLRFEEENDCSVAELQWKRMVEDLSRISKLKDGLAIADVSGSMTGTPMDVSVALGLLISEMSHEPWKGKLITFKQNPELKKIEGETLRSKTEFIRRMDCGFPPDFKSVFDQILHAAVDGNLKEDEMIKRLFVFSDMEFHEANSGYCPHTYNHLSGSDAAKNWETDYQVIQNNFRENGYMNVPEIVFWNLRESNSTPVSSQLKGVKLVNGFSNNMVQAFLDENSDFSQLTPSSVDVNAAIENMGSLNVSDCDWSTDESWDCDWRLNESWDIKGMMSMGN</sequence>
<name>A0A4Y7IJ67_PAPSO</name>
<dbReference type="EMBL" id="CM010715">
    <property type="protein sequence ID" value="RZC47751.1"/>
    <property type="molecule type" value="Genomic_DNA"/>
</dbReference>
<evidence type="ECO:0000313" key="3">
    <source>
        <dbReference type="EMBL" id="RZC47751.1"/>
    </source>
</evidence>
<dbReference type="PANTHER" id="PTHR31373:SF27">
    <property type="entry name" value="TROVE DOMAIN-CONTAINING PROTEIN"/>
    <property type="match status" value="1"/>
</dbReference>
<dbReference type="STRING" id="3469.A0A4Y7IJ67"/>
<feature type="domain" description="DUF7788" evidence="2">
    <location>
        <begin position="175"/>
        <end position="367"/>
    </location>
</feature>
<dbReference type="InterPro" id="IPR011205">
    <property type="entry name" value="UCP015417_vWA"/>
</dbReference>
<dbReference type="OrthoDB" id="1149618at2759"/>